<dbReference type="RefSeq" id="WP_144228712.1">
    <property type="nucleotide sequence ID" value="NZ_CBCRVV010000003.1"/>
</dbReference>
<dbReference type="Pfam" id="PF01656">
    <property type="entry name" value="CbiA"/>
    <property type="match status" value="1"/>
</dbReference>
<dbReference type="Gene3D" id="3.40.50.300">
    <property type="entry name" value="P-loop containing nucleotide triphosphate hydrolases"/>
    <property type="match status" value="1"/>
</dbReference>
<dbReference type="PANTHER" id="PTHR32309:SF13">
    <property type="entry name" value="FERRIC ENTEROBACTIN TRANSPORT PROTEIN FEPE"/>
    <property type="match status" value="1"/>
</dbReference>
<protein>
    <submittedName>
        <fullName evidence="6">Polysaccharide biosynthesis tyrosine autokinase</fullName>
        <ecNumber evidence="6">2.7.10.2</ecNumber>
    </submittedName>
</protein>
<proteinExistence type="predicted"/>
<name>A0A556QP09_9BACT</name>
<accession>A0A556QP09</accession>
<dbReference type="InterPro" id="IPR027417">
    <property type="entry name" value="P-loop_NTPase"/>
</dbReference>
<dbReference type="GO" id="GO:0005886">
    <property type="term" value="C:plasma membrane"/>
    <property type="evidence" value="ECO:0007669"/>
    <property type="project" value="TreeGrafter"/>
</dbReference>
<reference evidence="6 7" key="1">
    <citation type="submission" date="2019-07" db="EMBL/GenBank/DDBJ databases">
        <title>Description of 53C-WASEF.</title>
        <authorList>
            <person name="Pitt A."/>
            <person name="Hahn M.W."/>
        </authorList>
    </citation>
    <scope>NUCLEOTIDE SEQUENCE [LARGE SCALE GENOMIC DNA]</scope>
    <source>
        <strain evidence="6 7">53C-WASEF</strain>
    </source>
</reference>
<dbReference type="Proteomes" id="UP000315648">
    <property type="component" value="Unassembled WGS sequence"/>
</dbReference>
<dbReference type="AlphaFoldDB" id="A0A556QP09"/>
<dbReference type="GO" id="GO:0005524">
    <property type="term" value="F:ATP binding"/>
    <property type="evidence" value="ECO:0007669"/>
    <property type="project" value="UniProtKB-KW"/>
</dbReference>
<keyword evidence="3" id="KW-0175">Coiled coil</keyword>
<dbReference type="NCBIfam" id="TIGR01007">
    <property type="entry name" value="eps_fam"/>
    <property type="match status" value="1"/>
</dbReference>
<gene>
    <name evidence="6" type="ORF">FPL22_03445</name>
</gene>
<sequence>MSSVQKPSSATKVSGRDEEIIERRTLRDYYIILRERLWIALPLALVISIGMAYYQSRATPLYRSAATLQIEKPEKVVTTVDVVDTGINSDIELNTYLQVIASAKMRNRVQESLTPQERQVLQRPYIKDLAPGATPPTGVDLGVMSVQSVRSTFLINIAVSHRDPDAAAILANRYIEQFIESLLENVSGGHDYAVKYLRDRATQLQEEARIAEQRLQDYMRAQNLVSLDNSTNIAQANLSSVNQALQGARLDRLAIAEQERLVERYQAEKRNLLEITAIAAYGSVPDLSKQLETLNRDHSLLAERYLERHPKVINVVNAIHVAQEQLDTAIRLSIADLKTSLERAVAREKTLEKEYAAQEKEQLRLRDLSIEYRSLENQAQVAKSNYSQILDRLSQATTSKYLEKIPVRPLDPALPAGKPYTPDLGRIARTAVGVGVLVFFGVAIGLSFIDDRIKSAWDIEHFIGANLLGIIPDLSSLKDSEKYKLVLDNKNTSGVEPFLGVYSSVKIHSKLDFPKSILVTSTIPGEGKTLISSNLAGSFARHGKSVLLIDCDLRRPMMHRHFELANEAGLITWYEKGASLDGDLTINPSLGITSIGENLSLLSSGGRSKSPTQLLESPIFGQLLEKLKKHYDLIVVDSPPLGAVTDSLLIAERVDEVIYVCRFNRAFRKHIRLYIKALRSGKNEILGVVLNGLSPRRIEYYSNYRYYRSYKKYYGTQD</sequence>
<feature type="coiled-coil region" evidence="3">
    <location>
        <begin position="334"/>
        <end position="392"/>
    </location>
</feature>
<dbReference type="InterPro" id="IPR005702">
    <property type="entry name" value="Wzc-like_C"/>
</dbReference>
<keyword evidence="4" id="KW-0472">Membrane</keyword>
<keyword evidence="6" id="KW-0808">Transferase</keyword>
<comment type="caution">
    <text evidence="6">The sequence shown here is derived from an EMBL/GenBank/DDBJ whole genome shotgun (WGS) entry which is preliminary data.</text>
</comment>
<keyword evidence="1" id="KW-0547">Nucleotide-binding</keyword>
<evidence type="ECO:0000259" key="5">
    <source>
        <dbReference type="Pfam" id="PF01656"/>
    </source>
</evidence>
<dbReference type="EC" id="2.7.10.2" evidence="6"/>
<feature type="domain" description="CobQ/CobB/MinD/ParA nucleotide binding" evidence="5">
    <location>
        <begin position="517"/>
        <end position="696"/>
    </location>
</feature>
<feature type="coiled-coil region" evidence="3">
    <location>
        <begin position="194"/>
        <end position="221"/>
    </location>
</feature>
<keyword evidence="2" id="KW-0067">ATP-binding</keyword>
<dbReference type="InterPro" id="IPR050445">
    <property type="entry name" value="Bact_polysacc_biosynth/exp"/>
</dbReference>
<evidence type="ECO:0000256" key="4">
    <source>
        <dbReference type="SAM" id="Phobius"/>
    </source>
</evidence>
<evidence type="ECO:0000256" key="3">
    <source>
        <dbReference type="SAM" id="Coils"/>
    </source>
</evidence>
<keyword evidence="4" id="KW-0812">Transmembrane</keyword>
<keyword evidence="7" id="KW-1185">Reference proteome</keyword>
<dbReference type="CDD" id="cd05387">
    <property type="entry name" value="BY-kinase"/>
    <property type="match status" value="1"/>
</dbReference>
<keyword evidence="4" id="KW-1133">Transmembrane helix</keyword>
<keyword evidence="6" id="KW-0418">Kinase</keyword>
<evidence type="ECO:0000313" key="7">
    <source>
        <dbReference type="Proteomes" id="UP000315648"/>
    </source>
</evidence>
<evidence type="ECO:0000313" key="6">
    <source>
        <dbReference type="EMBL" id="TSJ78371.1"/>
    </source>
</evidence>
<evidence type="ECO:0000256" key="1">
    <source>
        <dbReference type="ARBA" id="ARBA00022741"/>
    </source>
</evidence>
<dbReference type="SUPFAM" id="SSF52540">
    <property type="entry name" value="P-loop containing nucleoside triphosphate hydrolases"/>
    <property type="match status" value="1"/>
</dbReference>
<feature type="transmembrane region" description="Helical" evidence="4">
    <location>
        <begin position="427"/>
        <end position="449"/>
    </location>
</feature>
<feature type="transmembrane region" description="Helical" evidence="4">
    <location>
        <begin position="37"/>
        <end position="54"/>
    </location>
</feature>
<organism evidence="6 7">
    <name type="scientific">Rariglobus hedericola</name>
    <dbReference type="NCBI Taxonomy" id="2597822"/>
    <lineage>
        <taxon>Bacteria</taxon>
        <taxon>Pseudomonadati</taxon>
        <taxon>Verrucomicrobiota</taxon>
        <taxon>Opitutia</taxon>
        <taxon>Opitutales</taxon>
        <taxon>Opitutaceae</taxon>
        <taxon>Rariglobus</taxon>
    </lineage>
</organism>
<dbReference type="GO" id="GO:0004715">
    <property type="term" value="F:non-membrane spanning protein tyrosine kinase activity"/>
    <property type="evidence" value="ECO:0007669"/>
    <property type="project" value="UniProtKB-EC"/>
</dbReference>
<evidence type="ECO:0000256" key="2">
    <source>
        <dbReference type="ARBA" id="ARBA00022840"/>
    </source>
</evidence>
<dbReference type="PANTHER" id="PTHR32309">
    <property type="entry name" value="TYROSINE-PROTEIN KINASE"/>
    <property type="match status" value="1"/>
</dbReference>
<dbReference type="EMBL" id="VMBG01000001">
    <property type="protein sequence ID" value="TSJ78371.1"/>
    <property type="molecule type" value="Genomic_DNA"/>
</dbReference>
<dbReference type="OrthoDB" id="9775724at2"/>
<dbReference type="InterPro" id="IPR002586">
    <property type="entry name" value="CobQ/CobB/MinD/ParA_Nub-bd_dom"/>
</dbReference>